<dbReference type="GO" id="GO:0003723">
    <property type="term" value="F:RNA binding"/>
    <property type="evidence" value="ECO:0007669"/>
    <property type="project" value="UniProtKB-KW"/>
</dbReference>
<feature type="region of interest" description="Disordered" evidence="10">
    <location>
        <begin position="174"/>
        <end position="209"/>
    </location>
</feature>
<dbReference type="Pfam" id="PF04410">
    <property type="entry name" value="Gar1"/>
    <property type="match status" value="1"/>
</dbReference>
<keyword evidence="4" id="KW-0690">Ribosome biogenesis</keyword>
<feature type="region of interest" description="Disordered" evidence="10">
    <location>
        <begin position="68"/>
        <end position="117"/>
    </location>
</feature>
<dbReference type="PANTHER" id="PTHR31633">
    <property type="entry name" value="H/ACA RIBONUCLEOPROTEIN COMPLEX NON-CORE SUBUNIT NAF1"/>
    <property type="match status" value="1"/>
</dbReference>
<evidence type="ECO:0000256" key="7">
    <source>
        <dbReference type="ARBA" id="ARBA00022884"/>
    </source>
</evidence>
<feature type="compositionally biased region" description="Gly residues" evidence="10">
    <location>
        <begin position="605"/>
        <end position="632"/>
    </location>
</feature>
<dbReference type="GO" id="GO:0000493">
    <property type="term" value="P:box H/ACA snoRNP assembly"/>
    <property type="evidence" value="ECO:0007669"/>
    <property type="project" value="InterPro"/>
</dbReference>
<feature type="compositionally biased region" description="Low complexity" evidence="10">
    <location>
        <begin position="719"/>
        <end position="742"/>
    </location>
</feature>
<name>A0AAV9Q391_9PEZI</name>
<dbReference type="AlphaFoldDB" id="A0AAV9Q391"/>
<feature type="compositionally biased region" description="Acidic residues" evidence="10">
    <location>
        <begin position="485"/>
        <end position="499"/>
    </location>
</feature>
<feature type="compositionally biased region" description="Basic and acidic residues" evidence="10">
    <location>
        <begin position="783"/>
        <end position="794"/>
    </location>
</feature>
<evidence type="ECO:0000256" key="9">
    <source>
        <dbReference type="ARBA" id="ARBA00076743"/>
    </source>
</evidence>
<feature type="compositionally biased region" description="Low complexity" evidence="10">
    <location>
        <begin position="687"/>
        <end position="697"/>
    </location>
</feature>
<proteinExistence type="inferred from homology"/>
<dbReference type="Gene3D" id="2.40.10.230">
    <property type="entry name" value="Probable tRNA pseudouridine synthase domain"/>
    <property type="match status" value="1"/>
</dbReference>
<evidence type="ECO:0000256" key="10">
    <source>
        <dbReference type="SAM" id="MobiDB-lite"/>
    </source>
</evidence>
<comment type="subcellular location">
    <subcellularLocation>
        <location evidence="1">Nucleus</location>
    </subcellularLocation>
</comment>
<dbReference type="FunFam" id="2.40.10.230:FF:000002">
    <property type="entry name" value="H/ACA ribonucleoprotein complex non-core subunit NAF1"/>
    <property type="match status" value="1"/>
</dbReference>
<comment type="caution">
    <text evidence="11">The sequence shown here is derived from an EMBL/GenBank/DDBJ whole genome shotgun (WGS) entry which is preliminary data.</text>
</comment>
<dbReference type="InterPro" id="IPR007504">
    <property type="entry name" value="H/ACA_rnp_Gar1/Naf1"/>
</dbReference>
<keyword evidence="12" id="KW-1185">Reference proteome</keyword>
<feature type="compositionally biased region" description="Polar residues" evidence="10">
    <location>
        <begin position="761"/>
        <end position="775"/>
    </location>
</feature>
<comment type="similarity">
    <text evidence="2">Belongs to the NAF1 family.</text>
</comment>
<evidence type="ECO:0000256" key="6">
    <source>
        <dbReference type="ARBA" id="ARBA00022553"/>
    </source>
</evidence>
<reference evidence="11 12" key="1">
    <citation type="submission" date="2023-06" db="EMBL/GenBank/DDBJ databases">
        <title>Black Yeasts Isolated from many extreme environments.</title>
        <authorList>
            <person name="Coleine C."/>
            <person name="Stajich J.E."/>
            <person name="Selbmann L."/>
        </authorList>
    </citation>
    <scope>NUCLEOTIDE SEQUENCE [LARGE SCALE GENOMIC DNA]</scope>
    <source>
        <strain evidence="11 12">CCFEE 5887</strain>
    </source>
</reference>
<feature type="compositionally biased region" description="Low complexity" evidence="10">
    <location>
        <begin position="200"/>
        <end position="209"/>
    </location>
</feature>
<feature type="region of interest" description="Disordered" evidence="10">
    <location>
        <begin position="236"/>
        <end position="319"/>
    </location>
</feature>
<feature type="region of interest" description="Disordered" evidence="10">
    <location>
        <begin position="334"/>
        <end position="360"/>
    </location>
</feature>
<evidence type="ECO:0000256" key="1">
    <source>
        <dbReference type="ARBA" id="ARBA00004123"/>
    </source>
</evidence>
<evidence type="ECO:0000256" key="4">
    <source>
        <dbReference type="ARBA" id="ARBA00022517"/>
    </source>
</evidence>
<dbReference type="InterPro" id="IPR038664">
    <property type="entry name" value="Gar1/Naf1_Cbf5-bd_sf"/>
</dbReference>
<feature type="compositionally biased region" description="Polar residues" evidence="10">
    <location>
        <begin position="641"/>
        <end position="654"/>
    </location>
</feature>
<evidence type="ECO:0000256" key="2">
    <source>
        <dbReference type="ARBA" id="ARBA00009801"/>
    </source>
</evidence>
<feature type="compositionally biased region" description="Acidic residues" evidence="10">
    <location>
        <begin position="299"/>
        <end position="317"/>
    </location>
</feature>
<feature type="compositionally biased region" description="Low complexity" evidence="10">
    <location>
        <begin position="288"/>
        <end position="298"/>
    </location>
</feature>
<dbReference type="Proteomes" id="UP001345827">
    <property type="component" value="Unassembled WGS sequence"/>
</dbReference>
<feature type="region of interest" description="Disordered" evidence="10">
    <location>
        <begin position="485"/>
        <end position="794"/>
    </location>
</feature>
<accession>A0AAV9Q391</accession>
<keyword evidence="6" id="KW-0597">Phosphoprotein</keyword>
<feature type="compositionally biased region" description="Polar residues" evidence="10">
    <location>
        <begin position="663"/>
        <end position="673"/>
    </location>
</feature>
<dbReference type="EMBL" id="JAXLQG010000016">
    <property type="protein sequence ID" value="KAK5532021.1"/>
    <property type="molecule type" value="Genomic_DNA"/>
</dbReference>
<dbReference type="InterPro" id="IPR009000">
    <property type="entry name" value="Transl_B-barrel_sf"/>
</dbReference>
<dbReference type="InterPro" id="IPR040309">
    <property type="entry name" value="Naf1"/>
</dbReference>
<evidence type="ECO:0000313" key="12">
    <source>
        <dbReference type="Proteomes" id="UP001345827"/>
    </source>
</evidence>
<evidence type="ECO:0000313" key="11">
    <source>
        <dbReference type="EMBL" id="KAK5532021.1"/>
    </source>
</evidence>
<dbReference type="SUPFAM" id="SSF50447">
    <property type="entry name" value="Translation proteins"/>
    <property type="match status" value="1"/>
</dbReference>
<organism evidence="11 12">
    <name type="scientific">Vermiconidia calcicola</name>
    <dbReference type="NCBI Taxonomy" id="1690605"/>
    <lineage>
        <taxon>Eukaryota</taxon>
        <taxon>Fungi</taxon>
        <taxon>Dikarya</taxon>
        <taxon>Ascomycota</taxon>
        <taxon>Pezizomycotina</taxon>
        <taxon>Dothideomycetes</taxon>
        <taxon>Dothideomycetidae</taxon>
        <taxon>Mycosphaerellales</taxon>
        <taxon>Extremaceae</taxon>
        <taxon>Vermiconidia</taxon>
    </lineage>
</organism>
<dbReference type="PANTHER" id="PTHR31633:SF1">
    <property type="entry name" value="H_ACA RIBONUCLEOPROTEIN COMPLEX NON-CORE SUBUNIT NAF1"/>
    <property type="match status" value="1"/>
</dbReference>
<gene>
    <name evidence="11" type="ORF">LTR25_008351</name>
</gene>
<dbReference type="GO" id="GO:0001522">
    <property type="term" value="P:pseudouridine synthesis"/>
    <property type="evidence" value="ECO:0007669"/>
    <property type="project" value="InterPro"/>
</dbReference>
<sequence length="794" mass="85667">MRVDCVREDDEVAMKKLQGGPVPGMPRTVTKNTPFCARHWGFYARSAPCFLAIVLLLTMDMDIDDFPISPAKRQRTNSPEEDRHAPAHAEDKINGSLSETSQVDVAASTIPGLGGLEERISEIPPTKETHDSQDPNSLLDALMLQVEAESSAIAPVQPPSTDPVLPTESALEVQYAEQTQEVERHESNTDGGPEKSETGPATEASAAPIEASIAMTQDTIVDDVGEDNTMQEAMADVKPDTSGPTPTIGNTADAPAAPAYVERSMDVIPSEESQAPGPDAEGAEWEVDSSPYDSSSDSDSSDDTTSSDEDSDEDADGEYSMLDPEETARLLMQEDGGSDDEGGRSRDKAAAPLRTANERQEEVIPKPDIVVTEDMKIEELGNVEVVVENTVVIKAKTSGEYQVLEPGSLICLDDRSVVGVVADLIGRVEEPRYTVRFTNDEAIADAGLSQTGTTVFYVPQHSTFVFTQPLKSVKGSDASNFHDEEVAEDEMEFSDDEAEAEHKRQVKAKRQGRSGDTGRGRGGSKFARGSQRGGRGEHHGHYADNNGYGSGSLKMNYDDVAEGGDEGYTPLQRPDNMTDVLSKGDQPQEWSQGHPPPPPSTFNAGRGGFGGRGRGQGRGRGGFRGNRGGGGFNQPRAGGFNRQQHNANTSQTGYAPTAPELNLPTTPSITPHNISYPPTTPSPMTPLPNGSFNFGGFQPPPNFPFMPQLAPGYPPSFPPNFQQQQQYQQPYQQPYQQQFHQPYQPPPPQQSSAPGMDPRATAQQSFSSGPWSSNPAIAAALRRHAEEQRRNQGM</sequence>
<keyword evidence="7" id="KW-0694">RNA-binding</keyword>
<evidence type="ECO:0000256" key="8">
    <source>
        <dbReference type="ARBA" id="ARBA00023242"/>
    </source>
</evidence>
<evidence type="ECO:0000256" key="5">
    <source>
        <dbReference type="ARBA" id="ARBA00022552"/>
    </source>
</evidence>
<feature type="compositionally biased region" description="Basic and acidic residues" evidence="10">
    <location>
        <begin position="78"/>
        <end position="93"/>
    </location>
</feature>
<feature type="compositionally biased region" description="Basic and acidic residues" evidence="10">
    <location>
        <begin position="181"/>
        <end position="197"/>
    </location>
</feature>
<keyword evidence="5" id="KW-0698">rRNA processing</keyword>
<dbReference type="GO" id="GO:0006364">
    <property type="term" value="P:rRNA processing"/>
    <property type="evidence" value="ECO:0007669"/>
    <property type="project" value="UniProtKB-KW"/>
</dbReference>
<dbReference type="GO" id="GO:0005732">
    <property type="term" value="C:sno(s)RNA-containing ribonucleoprotein complex"/>
    <property type="evidence" value="ECO:0007669"/>
    <property type="project" value="InterPro"/>
</dbReference>
<keyword evidence="8" id="KW-0539">Nucleus</keyword>
<dbReference type="GO" id="GO:0005634">
    <property type="term" value="C:nucleus"/>
    <property type="evidence" value="ECO:0007669"/>
    <property type="project" value="UniProtKB-SubCell"/>
</dbReference>
<protein>
    <recommendedName>
        <fullName evidence="3">H/ACA ribonucleoprotein complex non-core subunit NAF1</fullName>
    </recommendedName>
    <alternativeName>
        <fullName evidence="9">Nuclear assembly factor 1</fullName>
    </alternativeName>
</protein>
<evidence type="ECO:0000256" key="3">
    <source>
        <dbReference type="ARBA" id="ARBA00021438"/>
    </source>
</evidence>